<dbReference type="GO" id="GO:0005768">
    <property type="term" value="C:endosome"/>
    <property type="evidence" value="ECO:0007669"/>
    <property type="project" value="TreeGrafter"/>
</dbReference>
<dbReference type="OrthoDB" id="120967at2759"/>
<dbReference type="Pfam" id="PF02194">
    <property type="entry name" value="PXA"/>
    <property type="match status" value="1"/>
</dbReference>
<dbReference type="GO" id="GO:0035091">
    <property type="term" value="F:phosphatidylinositol binding"/>
    <property type="evidence" value="ECO:0007669"/>
    <property type="project" value="TreeGrafter"/>
</dbReference>
<gene>
    <name evidence="6" type="primary">si:rp71-46j2.7</name>
</gene>
<evidence type="ECO:0000259" key="3">
    <source>
        <dbReference type="Pfam" id="PF02194"/>
    </source>
</evidence>
<dbReference type="InterPro" id="IPR003114">
    <property type="entry name" value="Phox_assoc"/>
</dbReference>
<feature type="compositionally biased region" description="Basic and acidic residues" evidence="2">
    <location>
        <begin position="524"/>
        <end position="533"/>
    </location>
</feature>
<feature type="domain" description="PXA" evidence="3">
    <location>
        <begin position="171"/>
        <end position="241"/>
    </location>
</feature>
<proteinExistence type="inferred from homology"/>
<dbReference type="RefSeq" id="XP_017330670.1">
    <property type="nucleotide sequence ID" value="XM_017475181.3"/>
</dbReference>
<reference evidence="6" key="2">
    <citation type="submission" date="2025-08" db="UniProtKB">
        <authorList>
            <consortium name="RefSeq"/>
        </authorList>
    </citation>
    <scope>IDENTIFICATION</scope>
    <source>
        <tissue evidence="6">Blood</tissue>
    </source>
</reference>
<evidence type="ECO:0000259" key="4">
    <source>
        <dbReference type="Pfam" id="PF08628"/>
    </source>
</evidence>
<dbReference type="InterPro" id="IPR013937">
    <property type="entry name" value="Sorting_nexin_C"/>
</dbReference>
<name>A0A2D0RL46_ICTPU</name>
<feature type="compositionally biased region" description="Polar residues" evidence="2">
    <location>
        <begin position="577"/>
        <end position="587"/>
    </location>
</feature>
<evidence type="ECO:0000256" key="1">
    <source>
        <dbReference type="ARBA" id="ARBA00010883"/>
    </source>
</evidence>
<feature type="compositionally biased region" description="Basic and acidic residues" evidence="2">
    <location>
        <begin position="663"/>
        <end position="688"/>
    </location>
</feature>
<dbReference type="GeneID" id="108269353"/>
<feature type="domain" description="Sorting nexin C-terminal" evidence="4">
    <location>
        <begin position="732"/>
        <end position="798"/>
    </location>
</feature>
<dbReference type="AlphaFoldDB" id="A0A2D0RL46"/>
<sequence length="871" mass="98813">MHLWRCAFAVVLGMVWYFSESGYFLVQVACCALGFLTFYLNGGNNNVCESSTQTDCAADEDTSQKSEIGCIVGRDYPDTAVQTVQKASHQSQYPKIQRSLQHVFKCAYTHLVLPWSTAPEPGDSQPLYTALLTEYNFVMDEIIYKAKDLDLSVTALGCIQTITKHLRNTKQSEGTPAFSSKAEEMEVVRGFCKALIHNLLPKHLWEPNVYYCALQEILAMKVVEFVTLLSDPDNLNHLIVSQLDQVPSGNLLEVVHDPDRDTPSSNSSENNDVLQAGAEEHPCDEGKAKKKGKNPKEKFSKFFENIKRKKTKLKRKEKNLTGGAVSVRRPAVVQVDDTHSSEGSICDNVETDVESLTSSLQEEMMEFKLSYEMWRVGEWAVTVTNVQMDGNELCFTFHLEDRNNPENLHWDVTRKLSDIIQFCKEIGPPPFLSTIVEKPKTEWSKEEAREDLEHSLQDLVTNIELGKSELVFKFLGPIDWILHEEEHNEWVWVLLGRIAFFLTPGQDDQDDQDDQDNDELSNPKGDEEQHEVNTTESTPQHGPDATQQMCTDPLERQDKETANESFVADGEHLPIPEQTSTCTSTKQLTDHTADQPEVNPDGIQSDGLNIAQFAVRTKYIQFEHVKRNAAAYRSSENDENSSIHGTDEVSVSNSTGNISKVENLPHRKSSETDKPERKEKESHPEKETLIQPSGETKMSNHWEQPEANKVIFDLLKEISGNSYTVKFMKAIVTPFTPLINKKVNGFLKNMNPSEAQIATYIDTFCKNIWPASAEPQPLPQSSDNKKETKQKAMQIMTSKCTYWHILCCILDIFCFKFTAMSCFNSCRLLKHQQNQCGAHFQDLSEWRRKQEAGLYVADISLESVSAWRTWF</sequence>
<feature type="compositionally biased region" description="Polar residues" evidence="2">
    <location>
        <begin position="640"/>
        <end position="660"/>
    </location>
</feature>
<accession>A0A2D0RL46</accession>
<dbReference type="PANTHER" id="PTHR22775">
    <property type="entry name" value="SORTING NEXIN"/>
    <property type="match status" value="1"/>
</dbReference>
<dbReference type="Pfam" id="PF08628">
    <property type="entry name" value="Nexin_C"/>
    <property type="match status" value="1"/>
</dbReference>
<protein>
    <submittedName>
        <fullName evidence="6">Uncharacterized protein si:rp71-46j2.7 isoform X2</fullName>
    </submittedName>
</protein>
<evidence type="ECO:0000313" key="5">
    <source>
        <dbReference type="Proteomes" id="UP000221080"/>
    </source>
</evidence>
<feature type="region of interest" description="Disordered" evidence="2">
    <location>
        <begin position="505"/>
        <end position="549"/>
    </location>
</feature>
<feature type="compositionally biased region" description="Polar residues" evidence="2">
    <location>
        <begin position="534"/>
        <end position="549"/>
    </location>
</feature>
<feature type="compositionally biased region" description="Acidic residues" evidence="2">
    <location>
        <begin position="507"/>
        <end position="519"/>
    </location>
</feature>
<dbReference type="Proteomes" id="UP000221080">
    <property type="component" value="Chromosome 8"/>
</dbReference>
<reference evidence="5" key="1">
    <citation type="journal article" date="2016" name="Nat. Commun.">
        <title>The channel catfish genome sequence provides insights into the evolution of scale formation in teleosts.</title>
        <authorList>
            <person name="Liu Z."/>
            <person name="Liu S."/>
            <person name="Yao J."/>
            <person name="Bao L."/>
            <person name="Zhang J."/>
            <person name="Li Y."/>
            <person name="Jiang C."/>
            <person name="Sun L."/>
            <person name="Wang R."/>
            <person name="Zhang Y."/>
            <person name="Zhou T."/>
            <person name="Zeng Q."/>
            <person name="Fu Q."/>
            <person name="Gao S."/>
            <person name="Li N."/>
            <person name="Koren S."/>
            <person name="Jiang Y."/>
            <person name="Zimin A."/>
            <person name="Xu P."/>
            <person name="Phillippy A.M."/>
            <person name="Geng X."/>
            <person name="Song L."/>
            <person name="Sun F."/>
            <person name="Li C."/>
            <person name="Wang X."/>
            <person name="Chen A."/>
            <person name="Jin Y."/>
            <person name="Yuan Z."/>
            <person name="Yang Y."/>
            <person name="Tan S."/>
            <person name="Peatman E."/>
            <person name="Lu J."/>
            <person name="Qin Z."/>
            <person name="Dunham R."/>
            <person name="Li Z."/>
            <person name="Sonstegard T."/>
            <person name="Feng J."/>
            <person name="Danzmann R.G."/>
            <person name="Schroeder S."/>
            <person name="Scheffler B."/>
            <person name="Duke M.V."/>
            <person name="Ballard L."/>
            <person name="Kucuktas H."/>
            <person name="Kaltenboeck L."/>
            <person name="Liu H."/>
            <person name="Armbruster J."/>
            <person name="Xie Y."/>
            <person name="Kirby M.L."/>
            <person name="Tian Y."/>
            <person name="Flanagan M.E."/>
            <person name="Mu W."/>
            <person name="Waldbieser G.C."/>
        </authorList>
    </citation>
    <scope>NUCLEOTIDE SEQUENCE [LARGE SCALE GENOMIC DNA]</scope>
    <source>
        <strain evidence="5">SDA103</strain>
    </source>
</reference>
<feature type="region of interest" description="Disordered" evidence="2">
    <location>
        <begin position="631"/>
        <end position="700"/>
    </location>
</feature>
<organism evidence="5 6">
    <name type="scientific">Ictalurus punctatus</name>
    <name type="common">Channel catfish</name>
    <name type="synonym">Silurus punctatus</name>
    <dbReference type="NCBI Taxonomy" id="7998"/>
    <lineage>
        <taxon>Eukaryota</taxon>
        <taxon>Metazoa</taxon>
        <taxon>Chordata</taxon>
        <taxon>Craniata</taxon>
        <taxon>Vertebrata</taxon>
        <taxon>Euteleostomi</taxon>
        <taxon>Actinopterygii</taxon>
        <taxon>Neopterygii</taxon>
        <taxon>Teleostei</taxon>
        <taxon>Ostariophysi</taxon>
        <taxon>Siluriformes</taxon>
        <taxon>Ictaluridae</taxon>
        <taxon>Ictalurus</taxon>
    </lineage>
</organism>
<evidence type="ECO:0000256" key="2">
    <source>
        <dbReference type="SAM" id="MobiDB-lite"/>
    </source>
</evidence>
<comment type="similarity">
    <text evidence="1">Belongs to the sorting nexin family.</text>
</comment>
<feature type="region of interest" description="Disordered" evidence="2">
    <location>
        <begin position="566"/>
        <end position="605"/>
    </location>
</feature>
<keyword evidence="5" id="KW-1185">Reference proteome</keyword>
<dbReference type="PANTHER" id="PTHR22775:SF48">
    <property type="entry name" value="SORTING NEXIN-25"/>
    <property type="match status" value="1"/>
</dbReference>
<evidence type="ECO:0000313" key="6">
    <source>
        <dbReference type="RefSeq" id="XP_017330670.1"/>
    </source>
</evidence>